<protein>
    <recommendedName>
        <fullName evidence="3">beta-glucosidase</fullName>
        <ecNumber evidence="3">3.2.1.21</ecNumber>
    </recommendedName>
</protein>
<dbReference type="InterPro" id="IPR001360">
    <property type="entry name" value="Glyco_hydro_1"/>
</dbReference>
<reference evidence="10 11" key="1">
    <citation type="submission" date="2017-07" db="EMBL/GenBank/DDBJ databases">
        <authorList>
            <person name="Talla V."/>
            <person name="Backstrom N."/>
        </authorList>
    </citation>
    <scope>NUCLEOTIDE SEQUENCE [LARGE SCALE GENOMIC DNA]</scope>
</reference>
<feature type="active site" description="Nucleophile" evidence="7">
    <location>
        <position position="898"/>
    </location>
</feature>
<evidence type="ECO:0000313" key="11">
    <source>
        <dbReference type="Proteomes" id="UP000324832"/>
    </source>
</evidence>
<comment type="subunit">
    <text evidence="2">Homodimer.</text>
</comment>
<dbReference type="PRINTS" id="PR00131">
    <property type="entry name" value="GLHYDRLASE1"/>
</dbReference>
<dbReference type="PROSITE" id="PS00653">
    <property type="entry name" value="GLYCOSYL_HYDROL_F1_2"/>
    <property type="match status" value="1"/>
</dbReference>
<keyword evidence="11" id="KW-1185">Reference proteome</keyword>
<feature type="active site" description="Nucleophile" evidence="7">
    <location>
        <position position="1396"/>
    </location>
</feature>
<name>A0A5E4PS61_9NEOP</name>
<dbReference type="InterPro" id="IPR018120">
    <property type="entry name" value="Glyco_hydro_1_AS"/>
</dbReference>
<dbReference type="EMBL" id="FZQP02000437">
    <property type="protein sequence ID" value="VVC88976.1"/>
    <property type="molecule type" value="Genomic_DNA"/>
</dbReference>
<accession>A0A5E4PS61</accession>
<evidence type="ECO:0000256" key="4">
    <source>
        <dbReference type="ARBA" id="ARBA00022801"/>
    </source>
</evidence>
<organism evidence="10 11">
    <name type="scientific">Leptidea sinapis</name>
    <dbReference type="NCBI Taxonomy" id="189913"/>
    <lineage>
        <taxon>Eukaryota</taxon>
        <taxon>Metazoa</taxon>
        <taxon>Ecdysozoa</taxon>
        <taxon>Arthropoda</taxon>
        <taxon>Hexapoda</taxon>
        <taxon>Insecta</taxon>
        <taxon>Pterygota</taxon>
        <taxon>Neoptera</taxon>
        <taxon>Endopterygota</taxon>
        <taxon>Lepidoptera</taxon>
        <taxon>Glossata</taxon>
        <taxon>Ditrysia</taxon>
        <taxon>Papilionoidea</taxon>
        <taxon>Pieridae</taxon>
        <taxon>Dismorphiinae</taxon>
        <taxon>Leptidea</taxon>
    </lineage>
</organism>
<evidence type="ECO:0000256" key="8">
    <source>
        <dbReference type="RuleBase" id="RU004468"/>
    </source>
</evidence>
<keyword evidence="4 8" id="KW-0378">Hydrolase</keyword>
<dbReference type="SUPFAM" id="SSF51445">
    <property type="entry name" value="(Trans)glycosidases"/>
    <property type="match status" value="6"/>
</dbReference>
<evidence type="ECO:0000256" key="5">
    <source>
        <dbReference type="ARBA" id="ARBA00023180"/>
    </source>
</evidence>
<evidence type="ECO:0000256" key="1">
    <source>
        <dbReference type="ARBA" id="ARBA00010838"/>
    </source>
</evidence>
<evidence type="ECO:0000256" key="7">
    <source>
        <dbReference type="PROSITE-ProRule" id="PRU10055"/>
    </source>
</evidence>
<dbReference type="PANTHER" id="PTHR10353">
    <property type="entry name" value="GLYCOSYL HYDROLASE"/>
    <property type="match status" value="1"/>
</dbReference>
<feature type="chain" id="PRO_5022847312" description="beta-glucosidase" evidence="9">
    <location>
        <begin position="19"/>
        <end position="2581"/>
    </location>
</feature>
<evidence type="ECO:0000256" key="2">
    <source>
        <dbReference type="ARBA" id="ARBA00011738"/>
    </source>
</evidence>
<feature type="active site" description="Nucleophile" evidence="7">
    <location>
        <position position="406"/>
    </location>
</feature>
<keyword evidence="6 8" id="KW-0326">Glycosidase</keyword>
<evidence type="ECO:0000256" key="6">
    <source>
        <dbReference type="ARBA" id="ARBA00023295"/>
    </source>
</evidence>
<evidence type="ECO:0000256" key="9">
    <source>
        <dbReference type="SAM" id="SignalP"/>
    </source>
</evidence>
<dbReference type="GO" id="GO:0005975">
    <property type="term" value="P:carbohydrate metabolic process"/>
    <property type="evidence" value="ECO:0007669"/>
    <property type="project" value="InterPro"/>
</dbReference>
<dbReference type="GO" id="GO:0008422">
    <property type="term" value="F:beta-glucosidase activity"/>
    <property type="evidence" value="ECO:0007669"/>
    <property type="project" value="TreeGrafter"/>
</dbReference>
<keyword evidence="5" id="KW-0325">Glycoprotein</keyword>
<dbReference type="PROSITE" id="PS00572">
    <property type="entry name" value="GLYCOSYL_HYDROL_F1_1"/>
    <property type="match status" value="3"/>
</dbReference>
<comment type="similarity">
    <text evidence="1">Belongs to the glycosyl hydrolase 1 family.</text>
</comment>
<dbReference type="Pfam" id="PF00232">
    <property type="entry name" value="Glyco_hydro_1"/>
    <property type="match status" value="7"/>
</dbReference>
<feature type="signal peptide" evidence="9">
    <location>
        <begin position="1"/>
        <end position="18"/>
    </location>
</feature>
<dbReference type="PANTHER" id="PTHR10353:SF36">
    <property type="entry name" value="LP05116P"/>
    <property type="match status" value="1"/>
</dbReference>
<evidence type="ECO:0000256" key="3">
    <source>
        <dbReference type="ARBA" id="ARBA00012744"/>
    </source>
</evidence>
<gene>
    <name evidence="10" type="ORF">LSINAPIS_LOCUS2216</name>
</gene>
<proteinExistence type="inferred from homology"/>
<dbReference type="Proteomes" id="UP000324832">
    <property type="component" value="Unassembled WGS sequence"/>
</dbReference>
<dbReference type="EC" id="3.2.1.21" evidence="3"/>
<evidence type="ECO:0000313" key="10">
    <source>
        <dbReference type="EMBL" id="VVC88976.1"/>
    </source>
</evidence>
<dbReference type="Gene3D" id="3.20.20.80">
    <property type="entry name" value="Glycosidases"/>
    <property type="match status" value="7"/>
</dbReference>
<dbReference type="InterPro" id="IPR017853">
    <property type="entry name" value="GH"/>
</dbReference>
<dbReference type="FunFam" id="3.20.20.80:FF:000013">
    <property type="entry name" value="lactase-phlorizin hydrolase"/>
    <property type="match status" value="4"/>
</dbReference>
<sequence>MRGQTFFLIVIFIAFVICKRTPRKVRRLPDGLLLGSATAAYQVEGGWNEDGKTENIYDHLTHTDPCFAVDCSNGDVAANSYHFYKRDIEMLRELGVDFYRFSISWTRILPTSFPDTINQAGVDYYNKLIDELLMYNIQPVVTIFHWDLPQKLQELGGWTNPQIVEWYGNYARVIFSLFGDRVQHWVTINEPQQICQWGYGSSELAPALNLSGEADYMCVKNLLLGHARAYHIYDEEFRPIQDGTIFISISCDWYEPASDTDEDIQAAYDVNQFMWGLYVHPIFSKRGDYPDVLKKRIGEMSKKQGFLDSRLPEMWQDEIDYIQGTSDVFGLNHYSTHYAYRNASTAKYFRQFTKPSFEADYDALTYQLPEWQIGKSNLTMYVPWGFYKLLTYIRKQFDNVPVFVSENGLATHGGLKDDDRVAYYRGYMAAMLDAIDEGSKIIGYTVWSLMDNFEWKHGYTERYGIYQVDYKNPARPRIPRKSAYVFKEIIRSRTIDMNYKPDIFFVIFGIAFASCKGTPRPEVRRLPDGLLLGAATAAYQVEGKTENIYDYLTHTNPCYATDCANGDVAANSYHMYKRDVEMMRELGIDFYRFSLSWNRLLPTSFPDKINQAGVDYYNNLINEMLTYKIEPVVTLFHWDLPQKLQQLGGWTNPHVVDWYADYVKVAFELFGDRVKYWITINEPHEVCYYGYGTDMLAPALNLTGEADYLCAKNLLLAHARAYHIYDQEFRPKQDGMIFITINTEWYEPASDDDDAVEAAYAMTQFMWGQYSHPIFSKSGGFPDVMKKRIGDMSQKQGFFRSRLPEMSQEEIDYVRGTSDVFGVNHYSTYLSYRNASTEQYFSQILRPSFESDSGALTYQLPEWKIGESPITMYVPWGFYNLLTYIRNEYDNIPVFITENGMATHGGLIDNDRVTYYRGYMSAMLDAIEDGSNIIGYTAWSLMDNFEWLRGYTERFGIYEIDFEDPARPRTPRKSAYVYKEIVRSRTIDMNYEPDIYFVIFCIAFASCKETPRQEVRRLPDGLLLGTATAAYQVEGAWNEDGKTENIYDYLTHTNTCYATDCGNGDVAANSYHMYKRDVEMMRELGIDFYRFSLSWNRLLPTSFPDKINQAGVDYYNNLINEMLKYNIEPVVTLFHWDLPQKLQQLGGWTNPHVVDWFGDYVKVAFELFGDRVKYWITINEPHQVCYYGYGTEMLAPALNLTGEADYLCAKNLLLAHARAYHIYDQEFRPKQDGIIFITINTEWYEPASDSDDDVEAANDLIQFRWGQYAHPIYSKSGDFPDVMKKRIGELSEKQGFLRSRLPEMSQEEIDYVRGTSDLFGLNHYSTYFSYRNVSTEQYFSQILGPSFNSDSGALTYQLPEWRIGESPVTMYVPWGFYNLLAYIRNEYDNIPVFITENGMATHGGLIDNDRVTYYRGYMSAMLDAIEEVALTDSKKIDNSRHEVRRFPDSLLFGTATASYQVEGAWNEDDNSYYNYRRDVEMMRELGLDFYRFSLSWSRVLPTSFPDQINEAGVNYYNNLINEMLKYNIQPIISLYHWDLPQKLQELGGWTNPHIVDWFSDYSRVMFELFGDRVKYWFTINEPREVCYQGYAGQSMAPAYNISGMAEYLCAKNLLVAHAKVYHMYNEEYRPTQGGWGQYAHPIFSESGDFPPVMKEKIAAKSAAQGFLRSRLPEFTPEEIDLIKGSSDFFGLNHYTTNLVYRNDTVNGMYSSVSYYDDIEVGFYQSTDWPETGAIWLKMVPWGFYKLLTKIREDYNNPPVFITENGCASREGLDDDTRVTYYKSYLDVMLDAIEDGSDVRVYTAWSLMDNFEWLQGYYDRFGLYEVDYESPERTRTPRKSAFLYKEILQLLINNDLKFTNNNNVSGKSESIWDHITHRIPCVLNNCDTGDVAANSYYLYKRDVEMLRELGLDFYRFSISWTRILPTGFPDKINEAGKNYYNNLIDEMLKYNITPMVTLYHGDLPQKLQQIGGWTNPEVSNWFSDYARVAFELFGDRVKYWFTINEPKETCNQDFATGFKDLSGIADYLCAKHVLVAHGKAYEIYNNEFRASQNGNVGIVLSAMWYEPESDKDVEAAEDAAMFEWGQFIHPIFSETGDFPNIMKERIANRSAEQGFPSSRLPKFSPEEVALVKGSADFCGLNHYYTFITYRNESIKGLYESPSYHDDMNVITYTPNDWKNTESASTNVPWGFYKLLTKIRNDYGNPPIYITENGFDSMADGIVDDNRVSYYKSYLNAMLDAISEGSDIRLYTAWSLMDNFEWGTGYKSKYGLYEVNYTSGNFERVPRKSAYFYRNLLRTRVLDVNYEPDMLAVLALAYTEKTVSRHEPRSFPDGFLFGTATASYQVEGAWDEDGKSENIWDRLSHTEPCAIKNCDTGDIADNSYYNYRRDVEMMRELGLDFYRFSLSWSRVLPTSFPDQINEAGVNYYNNLINEMLKYNIQPMISLYHWDLPQKLQELGGWTNPHIKDWFTDYSRVMFELFGDRVKHWFTINEPREVCYQGYAARTLAPAYNISGMAEYLCAKNLLVAHAKVYHMYDKEFRPHQGGSIGIVLSAKWYEPETDNDIDAAEEVLQFEVRSNLSTF</sequence>
<keyword evidence="9" id="KW-0732">Signal</keyword>
<dbReference type="InterPro" id="IPR033132">
    <property type="entry name" value="GH_1_N_CS"/>
</dbReference>